<name>A0A9N9HRU5_FUNMO</name>
<dbReference type="Proteomes" id="UP000789375">
    <property type="component" value="Unassembled WGS sequence"/>
</dbReference>
<feature type="non-terminal residue" evidence="1">
    <location>
        <position position="84"/>
    </location>
</feature>
<evidence type="ECO:0000313" key="1">
    <source>
        <dbReference type="EMBL" id="CAG8702442.1"/>
    </source>
</evidence>
<reference evidence="1" key="1">
    <citation type="submission" date="2021-06" db="EMBL/GenBank/DDBJ databases">
        <authorList>
            <person name="Kallberg Y."/>
            <person name="Tangrot J."/>
            <person name="Rosling A."/>
        </authorList>
    </citation>
    <scope>NUCLEOTIDE SEQUENCE</scope>
    <source>
        <strain evidence="1">87-6 pot B 2015</strain>
    </source>
</reference>
<dbReference type="EMBL" id="CAJVPP010009141">
    <property type="protein sequence ID" value="CAG8702442.1"/>
    <property type="molecule type" value="Genomic_DNA"/>
</dbReference>
<accession>A0A9N9HRU5</accession>
<dbReference type="AlphaFoldDB" id="A0A9N9HRU5"/>
<feature type="non-terminal residue" evidence="1">
    <location>
        <position position="1"/>
    </location>
</feature>
<gene>
    <name evidence="1" type="ORF">FMOSSE_LOCUS13885</name>
</gene>
<proteinExistence type="predicted"/>
<sequence length="84" mass="9789">DSKSNLAIFEDALYDDENRPNELSESLKLIPELTFTSWNEFKNWINRFALKEGFDYKIITSKKIQGVIRKVVYECTKSGSHISQ</sequence>
<protein>
    <submittedName>
        <fullName evidence="1">16121_t:CDS:1</fullName>
    </submittedName>
</protein>
<keyword evidence="2" id="KW-1185">Reference proteome</keyword>
<organism evidence="1 2">
    <name type="scientific">Funneliformis mosseae</name>
    <name type="common">Endomycorrhizal fungus</name>
    <name type="synonym">Glomus mosseae</name>
    <dbReference type="NCBI Taxonomy" id="27381"/>
    <lineage>
        <taxon>Eukaryota</taxon>
        <taxon>Fungi</taxon>
        <taxon>Fungi incertae sedis</taxon>
        <taxon>Mucoromycota</taxon>
        <taxon>Glomeromycotina</taxon>
        <taxon>Glomeromycetes</taxon>
        <taxon>Glomerales</taxon>
        <taxon>Glomeraceae</taxon>
        <taxon>Funneliformis</taxon>
    </lineage>
</organism>
<comment type="caution">
    <text evidence="1">The sequence shown here is derived from an EMBL/GenBank/DDBJ whole genome shotgun (WGS) entry which is preliminary data.</text>
</comment>
<evidence type="ECO:0000313" key="2">
    <source>
        <dbReference type="Proteomes" id="UP000789375"/>
    </source>
</evidence>